<dbReference type="InterPro" id="IPR013783">
    <property type="entry name" value="Ig-like_fold"/>
</dbReference>
<name>A0A219YC62_9CAUD</name>
<dbReference type="EMBL" id="KY290955">
    <property type="protein sequence ID" value="APU01532.1"/>
    <property type="molecule type" value="Genomic_DNA"/>
</dbReference>
<dbReference type="Gene3D" id="2.60.40.10">
    <property type="entry name" value="Immunoglobulins"/>
    <property type="match status" value="1"/>
</dbReference>
<protein>
    <submittedName>
        <fullName evidence="1">Capsid and scaffold protein</fullName>
    </submittedName>
</protein>
<sequence length="273" mass="30746">MILINGPDYALVGDNVSFVIDSMVLPVGGILVGIEWYKSGALMPQLPQESPNSFDLYDIDYPAAGVYYARLIYTKEGSTSYILSNEINFEVGVIPREIDISILSSVDIHVEEGANLTLTPSILVSRNRSTLSYNWIRNGNTISTENTLNKIVSDSDYGEYNYVVTATKLGAYIPKTETFNIRLFDEIEPESCRSYYIVPLHYRSAGFTWVGYWVTDEILKAKNEGFNWISDPTNPRFKYPCLVSLLAEGFETYPNFTVMESRNGRILGRADLT</sequence>
<accession>A0A219YC62</accession>
<dbReference type="Proteomes" id="UP000225215">
    <property type="component" value="Segment"/>
</dbReference>
<evidence type="ECO:0000313" key="2">
    <source>
        <dbReference type="Proteomes" id="UP000225215"/>
    </source>
</evidence>
<proteinExistence type="predicted"/>
<evidence type="ECO:0000313" key="1">
    <source>
        <dbReference type="EMBL" id="APU01532.1"/>
    </source>
</evidence>
<reference evidence="1 2" key="1">
    <citation type="journal article" date="2017" name="Sci. Rep.">
        <title>Characterization and diversity of phages infecting Aeromonas salmonicida subsp. salmonicida.</title>
        <authorList>
            <person name="Vincent A.T."/>
            <person name="Paquet V.E."/>
            <person name="Bernatchez A."/>
            <person name="Tremblay D.M."/>
            <person name="Moineau S."/>
            <person name="Charette S.J."/>
        </authorList>
    </citation>
    <scope>NUCLEOTIDE SEQUENCE [LARGE SCALE GENOMIC DNA]</scope>
</reference>
<organism evidence="1 2">
    <name type="scientific">Aeromonas phage 65.2</name>
    <dbReference type="NCBI Taxonomy" id="1932896"/>
    <lineage>
        <taxon>Viruses</taxon>
        <taxon>Duplodnaviria</taxon>
        <taxon>Heunggongvirae</taxon>
        <taxon>Uroviricota</taxon>
        <taxon>Caudoviricetes</taxon>
        <taxon>Pantevenvirales</taxon>
        <taxon>Straboviridae</taxon>
        <taxon>Emmerichvirinae</taxon>
        <taxon>Ishigurovirus</taxon>
        <taxon>Ishigurovirus osborne</taxon>
    </lineage>
</organism>